<accession>A0ABS2GAT3</accession>
<protein>
    <submittedName>
        <fullName evidence="2">Polyphosphate polymerase domain-containing protein</fullName>
    </submittedName>
</protein>
<comment type="caution">
    <text evidence="2">The sequence shown here is derived from an EMBL/GenBank/DDBJ whole genome shotgun (WGS) entry which is preliminary data.</text>
</comment>
<reference evidence="2 3" key="1">
    <citation type="journal article" date="2021" name="Sci. Rep.">
        <title>The distribution of antibiotic resistance genes in chicken gut microbiota commensals.</title>
        <authorList>
            <person name="Juricova H."/>
            <person name="Matiasovicova J."/>
            <person name="Kubasova T."/>
            <person name="Cejkova D."/>
            <person name="Rychlik I."/>
        </authorList>
    </citation>
    <scope>NUCLEOTIDE SEQUENCE [LARGE SCALE GENOMIC DNA]</scope>
    <source>
        <strain evidence="2 3">An431b</strain>
    </source>
</reference>
<evidence type="ECO:0000259" key="1">
    <source>
        <dbReference type="Pfam" id="PF09359"/>
    </source>
</evidence>
<proteinExistence type="predicted"/>
<dbReference type="EMBL" id="JACSNV010000016">
    <property type="protein sequence ID" value="MBM6878574.1"/>
    <property type="molecule type" value="Genomic_DNA"/>
</dbReference>
<feature type="domain" description="VTC" evidence="1">
    <location>
        <begin position="6"/>
        <end position="222"/>
    </location>
</feature>
<evidence type="ECO:0000313" key="2">
    <source>
        <dbReference type="EMBL" id="MBM6878574.1"/>
    </source>
</evidence>
<name>A0ABS2GAT3_9FIRM</name>
<dbReference type="CDD" id="cd07750">
    <property type="entry name" value="PolyPPase_VTC_like"/>
    <property type="match status" value="1"/>
</dbReference>
<dbReference type="RefSeq" id="WP_205132906.1">
    <property type="nucleotide sequence ID" value="NZ_JACSNT010000003.1"/>
</dbReference>
<dbReference type="InterPro" id="IPR042267">
    <property type="entry name" value="VTC_sf"/>
</dbReference>
<organism evidence="2 3">
    <name type="scientific">Anaerotignum lactatifermentans</name>
    <dbReference type="NCBI Taxonomy" id="160404"/>
    <lineage>
        <taxon>Bacteria</taxon>
        <taxon>Bacillati</taxon>
        <taxon>Bacillota</taxon>
        <taxon>Clostridia</taxon>
        <taxon>Lachnospirales</taxon>
        <taxon>Anaerotignaceae</taxon>
        <taxon>Anaerotignum</taxon>
    </lineage>
</organism>
<dbReference type="Proteomes" id="UP000729290">
    <property type="component" value="Unassembled WGS sequence"/>
</dbReference>
<evidence type="ECO:0000313" key="3">
    <source>
        <dbReference type="Proteomes" id="UP000729290"/>
    </source>
</evidence>
<dbReference type="Pfam" id="PF09359">
    <property type="entry name" value="VTC"/>
    <property type="match status" value="1"/>
</dbReference>
<sequence length="226" mass="26773">MKETWRAEMKYTIPAAESRMLSARLSVFMDRDANGGENGYAVRSLYFDNFYNKVLREKLDGIGIRDKYRIRCYDNDFSFLRLEKKSKKYDRGHKTQCVVTKEEVLRILDGDIDWMSQDERPLVRELFLRMRLEFFRPQNVVEYDREAFTYGPGNVRITFDRNIRGCGNPRQFFQKDLPSVPALNYGLTVMEVKYDEYLPDVVNRTVLTVRKKEQAFSKYAACRLAE</sequence>
<keyword evidence="3" id="KW-1185">Reference proteome</keyword>
<dbReference type="Gene3D" id="3.20.100.30">
    <property type="entry name" value="VTC, catalytic tunnel domain"/>
    <property type="match status" value="1"/>
</dbReference>
<gene>
    <name evidence="2" type="ORF">H9X83_10465</name>
</gene>
<dbReference type="InterPro" id="IPR018966">
    <property type="entry name" value="VTC_domain"/>
</dbReference>